<proteinExistence type="predicted"/>
<sequence length="76" mass="8139">MKKAKDFAATDSATTIDTIVGGTFVVKADVLTDTIFVGNIKTREIRTLYKNDGRDDNAFEAAVALASLKCGLGKKK</sequence>
<protein>
    <submittedName>
        <fullName evidence="1">Uncharacterized protein</fullName>
    </submittedName>
</protein>
<evidence type="ECO:0000313" key="2">
    <source>
        <dbReference type="Proteomes" id="UP000516862"/>
    </source>
</evidence>
<reference evidence="1 2" key="2">
    <citation type="submission" date="2020-09" db="EMBL/GenBank/DDBJ databases">
        <authorList>
            <person name="Chen F.-J."/>
            <person name="Lee Y.-T."/>
        </authorList>
    </citation>
    <scope>NUCLEOTIDE SEQUENCE [LARGE SCALE GENOMIC DNA]</scope>
    <source>
        <strain evidence="1 2">AS73</strain>
    </source>
</reference>
<gene>
    <name evidence="1" type="ORF">IC796_12150</name>
</gene>
<accession>A0A7H2PMQ7</accession>
<dbReference type="Proteomes" id="UP000516862">
    <property type="component" value="Chromosome"/>
</dbReference>
<dbReference type="AlphaFoldDB" id="A0A7H2PMQ7"/>
<dbReference type="RefSeq" id="WP_151685811.1">
    <property type="nucleotide sequence ID" value="NZ_BKEE01000063.1"/>
</dbReference>
<name>A0A7H2PMQ7_9GAMM</name>
<evidence type="ECO:0000313" key="1">
    <source>
        <dbReference type="EMBL" id="QNX04140.1"/>
    </source>
</evidence>
<reference evidence="2" key="1">
    <citation type="submission" date="2020-09" db="EMBL/GenBank/DDBJ databases">
        <title>Clinical and molecular characterization of Acinetobacter seifertii in Taiwan.</title>
        <authorList>
            <person name="Li L.-H."/>
            <person name="Yang Y.-S."/>
            <person name="Sun J.-R."/>
            <person name="Huang T.-W."/>
            <person name="Huang W.-C."/>
            <person name="Wang Y.-C."/>
            <person name="Kuo T.-H."/>
            <person name="Kuo S.-C."/>
            <person name="Chen T.-L."/>
        </authorList>
    </citation>
    <scope>NUCLEOTIDE SEQUENCE [LARGE SCALE GENOMIC DNA]</scope>
    <source>
        <strain evidence="2">AS73</strain>
    </source>
</reference>
<organism evidence="1 2">
    <name type="scientific">Acinetobacter seifertii</name>
    <dbReference type="NCBI Taxonomy" id="1530123"/>
    <lineage>
        <taxon>Bacteria</taxon>
        <taxon>Pseudomonadati</taxon>
        <taxon>Pseudomonadota</taxon>
        <taxon>Gammaproteobacteria</taxon>
        <taxon>Moraxellales</taxon>
        <taxon>Moraxellaceae</taxon>
        <taxon>Acinetobacter</taxon>
        <taxon>Acinetobacter calcoaceticus/baumannii complex</taxon>
    </lineage>
</organism>
<dbReference type="EMBL" id="CP061561">
    <property type="protein sequence ID" value="QNX04140.1"/>
    <property type="molecule type" value="Genomic_DNA"/>
</dbReference>